<accession>A0AAN7M7P7</accession>
<evidence type="ECO:0000313" key="2">
    <source>
        <dbReference type="Proteomes" id="UP001346149"/>
    </source>
</evidence>
<comment type="caution">
    <text evidence="1">The sequence shown here is derived from an EMBL/GenBank/DDBJ whole genome shotgun (WGS) entry which is preliminary data.</text>
</comment>
<proteinExistence type="predicted"/>
<dbReference type="AlphaFoldDB" id="A0AAN7M7P7"/>
<evidence type="ECO:0000313" key="1">
    <source>
        <dbReference type="EMBL" id="KAK4804613.1"/>
    </source>
</evidence>
<dbReference type="EMBL" id="JAXQNO010000001">
    <property type="protein sequence ID" value="KAK4804613.1"/>
    <property type="molecule type" value="Genomic_DNA"/>
</dbReference>
<keyword evidence="2" id="KW-1185">Reference proteome</keyword>
<name>A0AAN7M7P7_TRANT</name>
<reference evidence="1 2" key="1">
    <citation type="journal article" date="2023" name="Hortic Res">
        <title>Pangenome of water caltrop reveals structural variations and asymmetric subgenome divergence after allopolyploidization.</title>
        <authorList>
            <person name="Zhang X."/>
            <person name="Chen Y."/>
            <person name="Wang L."/>
            <person name="Yuan Y."/>
            <person name="Fang M."/>
            <person name="Shi L."/>
            <person name="Lu R."/>
            <person name="Comes H.P."/>
            <person name="Ma Y."/>
            <person name="Chen Y."/>
            <person name="Huang G."/>
            <person name="Zhou Y."/>
            <person name="Zheng Z."/>
            <person name="Qiu Y."/>
        </authorList>
    </citation>
    <scope>NUCLEOTIDE SEQUENCE [LARGE SCALE GENOMIC DNA]</scope>
    <source>
        <strain evidence="1">F231</strain>
    </source>
</reference>
<protein>
    <submittedName>
        <fullName evidence="1">Uncharacterized protein</fullName>
    </submittedName>
</protein>
<organism evidence="1 2">
    <name type="scientific">Trapa natans</name>
    <name type="common">Water chestnut</name>
    <dbReference type="NCBI Taxonomy" id="22666"/>
    <lineage>
        <taxon>Eukaryota</taxon>
        <taxon>Viridiplantae</taxon>
        <taxon>Streptophyta</taxon>
        <taxon>Embryophyta</taxon>
        <taxon>Tracheophyta</taxon>
        <taxon>Spermatophyta</taxon>
        <taxon>Magnoliopsida</taxon>
        <taxon>eudicotyledons</taxon>
        <taxon>Gunneridae</taxon>
        <taxon>Pentapetalae</taxon>
        <taxon>rosids</taxon>
        <taxon>malvids</taxon>
        <taxon>Myrtales</taxon>
        <taxon>Lythraceae</taxon>
        <taxon>Trapa</taxon>
    </lineage>
</organism>
<dbReference type="Proteomes" id="UP001346149">
    <property type="component" value="Unassembled WGS sequence"/>
</dbReference>
<gene>
    <name evidence="1" type="ORF">SAY86_004430</name>
</gene>
<sequence length="103" mass="11175">MVVTMAVQVEGIVAQEATMVEAMEDRAGGLAMTKAMAAATMEEVTTKAMEEGMTKAMEAVALVGTVMVVEGSTRGPEDIDRLLLACAENKTRIYIYIYIYIYI</sequence>